<dbReference type="PANTHER" id="PTHR31465:SF15">
    <property type="entry name" value="LIPID TRANSPORTER ATNI-RELATED"/>
    <property type="match status" value="1"/>
</dbReference>
<feature type="transmembrane region" description="Helical" evidence="6">
    <location>
        <begin position="156"/>
        <end position="179"/>
    </location>
</feature>
<keyword evidence="8" id="KW-1185">Reference proteome</keyword>
<evidence type="ECO:0000256" key="1">
    <source>
        <dbReference type="ARBA" id="ARBA00004141"/>
    </source>
</evidence>
<comment type="caution">
    <text evidence="7">The sequence shown here is derived from an EMBL/GenBank/DDBJ whole genome shotgun (WGS) entry which is preliminary data.</text>
</comment>
<dbReference type="Proteomes" id="UP000887226">
    <property type="component" value="Unassembled WGS sequence"/>
</dbReference>
<dbReference type="AlphaFoldDB" id="A0A9P8CCW8"/>
<evidence type="ECO:0000313" key="7">
    <source>
        <dbReference type="EMBL" id="KAG9242112.1"/>
    </source>
</evidence>
<accession>A0A9P8CCW8</accession>
<feature type="transmembrane region" description="Helical" evidence="6">
    <location>
        <begin position="236"/>
        <end position="255"/>
    </location>
</feature>
<dbReference type="InterPro" id="IPR007568">
    <property type="entry name" value="RTA1"/>
</dbReference>
<feature type="transmembrane region" description="Helical" evidence="6">
    <location>
        <begin position="82"/>
        <end position="99"/>
    </location>
</feature>
<evidence type="ECO:0000256" key="5">
    <source>
        <dbReference type="SAM" id="MobiDB-lite"/>
    </source>
</evidence>
<feature type="transmembrane region" description="Helical" evidence="6">
    <location>
        <begin position="111"/>
        <end position="135"/>
    </location>
</feature>
<organism evidence="7 8">
    <name type="scientific">Calycina marina</name>
    <dbReference type="NCBI Taxonomy" id="1763456"/>
    <lineage>
        <taxon>Eukaryota</taxon>
        <taxon>Fungi</taxon>
        <taxon>Dikarya</taxon>
        <taxon>Ascomycota</taxon>
        <taxon>Pezizomycotina</taxon>
        <taxon>Leotiomycetes</taxon>
        <taxon>Helotiales</taxon>
        <taxon>Pezizellaceae</taxon>
        <taxon>Calycina</taxon>
    </lineage>
</organism>
<comment type="subcellular location">
    <subcellularLocation>
        <location evidence="1">Membrane</location>
        <topology evidence="1">Multi-pass membrane protein</topology>
    </subcellularLocation>
</comment>
<feature type="transmembrane region" description="Helical" evidence="6">
    <location>
        <begin position="53"/>
        <end position="75"/>
    </location>
</feature>
<reference evidence="7" key="1">
    <citation type="journal article" date="2021" name="IMA Fungus">
        <title>Genomic characterization of three marine fungi, including Emericellopsis atlantica sp. nov. with signatures of a generalist lifestyle and marine biomass degradation.</title>
        <authorList>
            <person name="Hagestad O.C."/>
            <person name="Hou L."/>
            <person name="Andersen J.H."/>
            <person name="Hansen E.H."/>
            <person name="Altermark B."/>
            <person name="Li C."/>
            <person name="Kuhnert E."/>
            <person name="Cox R.J."/>
            <person name="Crous P.W."/>
            <person name="Spatafora J.W."/>
            <person name="Lail K."/>
            <person name="Amirebrahimi M."/>
            <person name="Lipzen A."/>
            <person name="Pangilinan J."/>
            <person name="Andreopoulos W."/>
            <person name="Hayes R.D."/>
            <person name="Ng V."/>
            <person name="Grigoriev I.V."/>
            <person name="Jackson S.A."/>
            <person name="Sutton T.D.S."/>
            <person name="Dobson A.D.W."/>
            <person name="Rama T."/>
        </authorList>
    </citation>
    <scope>NUCLEOTIDE SEQUENCE</scope>
    <source>
        <strain evidence="7">TRa3180A</strain>
    </source>
</reference>
<evidence type="ECO:0000256" key="2">
    <source>
        <dbReference type="ARBA" id="ARBA00022692"/>
    </source>
</evidence>
<feature type="region of interest" description="Disordered" evidence="5">
    <location>
        <begin position="318"/>
        <end position="358"/>
    </location>
</feature>
<evidence type="ECO:0000313" key="8">
    <source>
        <dbReference type="Proteomes" id="UP000887226"/>
    </source>
</evidence>
<dbReference type="PANTHER" id="PTHR31465">
    <property type="entry name" value="PROTEIN RTA1-RELATED"/>
    <property type="match status" value="1"/>
</dbReference>
<evidence type="ECO:0000256" key="4">
    <source>
        <dbReference type="ARBA" id="ARBA00023136"/>
    </source>
</evidence>
<keyword evidence="4 6" id="KW-0472">Membrane</keyword>
<dbReference type="GO" id="GO:0016020">
    <property type="term" value="C:membrane"/>
    <property type="evidence" value="ECO:0007669"/>
    <property type="project" value="UniProtKB-SubCell"/>
</dbReference>
<keyword evidence="2 6" id="KW-0812">Transmembrane</keyword>
<dbReference type="Pfam" id="PF04479">
    <property type="entry name" value="RTA1"/>
    <property type="match status" value="1"/>
</dbReference>
<gene>
    <name evidence="7" type="ORF">BJ878DRAFT_446152</name>
</gene>
<sequence length="358" mass="39943">MATPTTTFPFQSMTSTVSQTASATASCITATPGKHGYVPPEACNAQWNYDPSFGAAIAFAILFGITATINVVQAFYYKKMKLCWPLLMGALWEFASFVLRAPGTLNQQNSVFPYSSSVLVLLAPMWINAFLYMVMGRMIYFFVPEQNILGVKAIKIAKIFVWLDVASFITQVAGGTMISPGSSNMMLGIHIYMGGIGFQEICIIGFMSIAIKFHLKMLEEGRNRKLDDRPRNWQPLMYVMYVCLVLITIRIIFRLVEFAAGMDPTKNPIPFHEAYFLVLDCVPMLICCLLVNCVHPGRILVGENSEFPKSISRKEKASQKLLAKEERRTARYGSPSPPPLPRRPSNTAYAPYGGYEMV</sequence>
<evidence type="ECO:0000256" key="6">
    <source>
        <dbReference type="SAM" id="Phobius"/>
    </source>
</evidence>
<feature type="transmembrane region" description="Helical" evidence="6">
    <location>
        <begin position="275"/>
        <end position="294"/>
    </location>
</feature>
<evidence type="ECO:0000256" key="3">
    <source>
        <dbReference type="ARBA" id="ARBA00022989"/>
    </source>
</evidence>
<protein>
    <submittedName>
        <fullName evidence="7">RTA1 like protein-domain-containing protein</fullName>
    </submittedName>
</protein>
<feature type="compositionally biased region" description="Basic and acidic residues" evidence="5">
    <location>
        <begin position="318"/>
        <end position="329"/>
    </location>
</feature>
<name>A0A9P8CCW8_9HELO</name>
<dbReference type="OrthoDB" id="5384040at2759"/>
<proteinExistence type="predicted"/>
<dbReference type="EMBL" id="MU254112">
    <property type="protein sequence ID" value="KAG9242112.1"/>
    <property type="molecule type" value="Genomic_DNA"/>
</dbReference>
<keyword evidence="3 6" id="KW-1133">Transmembrane helix</keyword>
<feature type="transmembrane region" description="Helical" evidence="6">
    <location>
        <begin position="191"/>
        <end position="215"/>
    </location>
</feature>